<evidence type="ECO:0000313" key="7">
    <source>
        <dbReference type="EMBL" id="ROV90376.1"/>
    </source>
</evidence>
<feature type="region of interest" description="Disordered" evidence="5">
    <location>
        <begin position="404"/>
        <end position="434"/>
    </location>
</feature>
<feature type="transmembrane region" description="Helical" evidence="6">
    <location>
        <begin position="299"/>
        <end position="321"/>
    </location>
</feature>
<feature type="region of interest" description="Disordered" evidence="5">
    <location>
        <begin position="1"/>
        <end position="44"/>
    </location>
</feature>
<dbReference type="GO" id="GO:0016020">
    <property type="term" value="C:membrane"/>
    <property type="evidence" value="ECO:0007669"/>
    <property type="project" value="UniProtKB-SubCell"/>
</dbReference>
<dbReference type="Pfam" id="PF04172">
    <property type="entry name" value="LrgB"/>
    <property type="match status" value="1"/>
</dbReference>
<feature type="transmembrane region" description="Helical" evidence="6">
    <location>
        <begin position="760"/>
        <end position="779"/>
    </location>
</feature>
<comment type="caution">
    <text evidence="7">The sequence shown here is derived from an EMBL/GenBank/DDBJ whole genome shotgun (WGS) entry which is preliminary data.</text>
</comment>
<feature type="transmembrane region" description="Helical" evidence="6">
    <location>
        <begin position="639"/>
        <end position="658"/>
    </location>
</feature>
<evidence type="ECO:0000256" key="6">
    <source>
        <dbReference type="SAM" id="Phobius"/>
    </source>
</evidence>
<dbReference type="Proteomes" id="UP000283895">
    <property type="component" value="Unassembled WGS sequence"/>
</dbReference>
<accession>A0A423VHE2</accession>
<sequence>MAPPGLFNNKKTVESKFKHIHRAASKKPNKVDKQSKDPPPKKDFPFSRLYAEIQHIIWGEAIQKPACHTFKVHKSRDTDSRTPWVLHLHPIPKKYDQSAYRQWKSLLHSKQGDDEKLKNISFQTGFRRAMIKFQPLSLRIGGDYKLAAAIDVETDLVILEFERGPTAPPIERVREKKYRVAKPEHFGGGTYELSHFFSAKKEYIQHCPPAFLGGLAYKIDASPVIRPGGPRACLLNAMRVYRGQFLNEVFMNKQDKRDKAFWNSREKLLRAWIFVPIGTLIILVACFGVDTLFKHFSVSFPASVACMLLLFAGLWICELVIGNHHTKYIFSVVDVPAGWSLRWISTCFTPTFVTLPLSPSISGAEVGKMIAVFILGFIVTFIITAYMTRGLQLISGSHKKAQAARADELGPQEDEIPMSRTPPPQETPLQSTDVSAHTSSIALTDLAAPGRSYEATHIQTVSEYASASPSPERPGTPASPIPLPPQEPPAPPRARLWAVVIQAHIDTITYLAFLILIGIPVYYANGYAMPLHLTFTVLMYFVALSLPLKWRQVLHPVIVSALFTVLGIWIFGLIGGHGRSLDPILEQYTTGLKYLQLWEHSYTTGQLPGAGDILGTVLDASIVSLALPMYQYRRELVEHFVAIIAPNVVLSIGSLYAYPSLCYAIGISAPRSLAFASRSLTLALAIPATENLDGDQKTVAAVAIMSGIVGALIGSKILTWLRIPEDDYVTRGVTLGANSSAVATALLLRTDPRAAALSSLSMSLFGTITVLFTSIPPIANSVKSLVGL</sequence>
<organism evidence="7 8">
    <name type="scientific">Cytospora schulzeri</name>
    <dbReference type="NCBI Taxonomy" id="448051"/>
    <lineage>
        <taxon>Eukaryota</taxon>
        <taxon>Fungi</taxon>
        <taxon>Dikarya</taxon>
        <taxon>Ascomycota</taxon>
        <taxon>Pezizomycotina</taxon>
        <taxon>Sordariomycetes</taxon>
        <taxon>Sordariomycetidae</taxon>
        <taxon>Diaporthales</taxon>
        <taxon>Cytosporaceae</taxon>
        <taxon>Cytospora</taxon>
    </lineage>
</organism>
<feature type="region of interest" description="Disordered" evidence="5">
    <location>
        <begin position="464"/>
        <end position="489"/>
    </location>
</feature>
<feature type="transmembrane region" description="Helical" evidence="6">
    <location>
        <begin position="496"/>
        <end position="523"/>
    </location>
</feature>
<feature type="transmembrane region" description="Helical" evidence="6">
    <location>
        <begin position="698"/>
        <end position="723"/>
    </location>
</feature>
<feature type="transmembrane region" description="Helical" evidence="6">
    <location>
        <begin position="271"/>
        <end position="293"/>
    </location>
</feature>
<feature type="compositionally biased region" description="Pro residues" evidence="5">
    <location>
        <begin position="471"/>
        <end position="489"/>
    </location>
</feature>
<gene>
    <name evidence="7" type="ORF">VMCG_09725</name>
</gene>
<feature type="transmembrane region" description="Helical" evidence="6">
    <location>
        <begin position="366"/>
        <end position="387"/>
    </location>
</feature>
<dbReference type="InterPro" id="IPR007300">
    <property type="entry name" value="CidB/LrgB"/>
</dbReference>
<keyword evidence="8" id="KW-1185">Reference proteome</keyword>
<evidence type="ECO:0000256" key="5">
    <source>
        <dbReference type="SAM" id="MobiDB-lite"/>
    </source>
</evidence>
<comment type="subcellular location">
    <subcellularLocation>
        <location evidence="1">Membrane</location>
        <topology evidence="1">Multi-pass membrane protein</topology>
    </subcellularLocation>
</comment>
<name>A0A423VHE2_9PEZI</name>
<dbReference type="AlphaFoldDB" id="A0A423VHE2"/>
<dbReference type="OrthoDB" id="2502820at2759"/>
<evidence type="ECO:0000313" key="8">
    <source>
        <dbReference type="Proteomes" id="UP000283895"/>
    </source>
</evidence>
<keyword evidence="4 6" id="KW-0472">Membrane</keyword>
<protein>
    <submittedName>
        <fullName evidence="7">Uncharacterized protein</fullName>
    </submittedName>
</protein>
<feature type="compositionally biased region" description="Basic and acidic residues" evidence="5">
    <location>
        <begin position="29"/>
        <end position="44"/>
    </location>
</feature>
<evidence type="ECO:0000256" key="3">
    <source>
        <dbReference type="ARBA" id="ARBA00022989"/>
    </source>
</evidence>
<evidence type="ECO:0000256" key="2">
    <source>
        <dbReference type="ARBA" id="ARBA00022692"/>
    </source>
</evidence>
<keyword evidence="3 6" id="KW-1133">Transmembrane helix</keyword>
<feature type="transmembrane region" description="Helical" evidence="6">
    <location>
        <begin position="607"/>
        <end position="627"/>
    </location>
</feature>
<dbReference type="EMBL" id="LKEA01000063">
    <property type="protein sequence ID" value="ROV90376.1"/>
    <property type="molecule type" value="Genomic_DNA"/>
</dbReference>
<feature type="transmembrane region" description="Helical" evidence="6">
    <location>
        <begin position="529"/>
        <end position="546"/>
    </location>
</feature>
<reference evidence="7 8" key="1">
    <citation type="submission" date="2015-09" db="EMBL/GenBank/DDBJ databases">
        <title>Host preference determinants of Valsa canker pathogens revealed by comparative genomics.</title>
        <authorList>
            <person name="Yin Z."/>
            <person name="Huang L."/>
        </authorList>
    </citation>
    <scope>NUCLEOTIDE SEQUENCE [LARGE SCALE GENOMIC DNA]</scope>
    <source>
        <strain evidence="7 8">03-1</strain>
    </source>
</reference>
<dbReference type="PANTHER" id="PTHR30249">
    <property type="entry name" value="PUTATIVE SEROTONIN TRANSPORTER"/>
    <property type="match status" value="1"/>
</dbReference>
<evidence type="ECO:0000256" key="4">
    <source>
        <dbReference type="ARBA" id="ARBA00023136"/>
    </source>
</evidence>
<dbReference type="PANTHER" id="PTHR30249:SF0">
    <property type="entry name" value="PLASTIDAL GLYCOLATE_GLYCERATE TRANSLOCATOR 1, CHLOROPLASTIC"/>
    <property type="match status" value="1"/>
</dbReference>
<evidence type="ECO:0000256" key="1">
    <source>
        <dbReference type="ARBA" id="ARBA00004141"/>
    </source>
</evidence>
<proteinExistence type="predicted"/>
<feature type="compositionally biased region" description="Basic residues" evidence="5">
    <location>
        <begin position="18"/>
        <end position="28"/>
    </location>
</feature>
<feature type="transmembrane region" description="Helical" evidence="6">
    <location>
        <begin position="553"/>
        <end position="574"/>
    </location>
</feature>
<keyword evidence="2 6" id="KW-0812">Transmembrane</keyword>